<dbReference type="InterPro" id="IPR035909">
    <property type="entry name" value="CheB_C"/>
</dbReference>
<comment type="PTM">
    <text evidence="3">Phosphorylated by CheA. Phosphorylation of the N-terminal regulatory domain activates the methylesterase activity.</text>
</comment>
<keyword evidence="3 5" id="KW-0597">Phosphoprotein</keyword>
<dbReference type="EC" id="3.1.1.61" evidence="3"/>
<evidence type="ECO:0000256" key="4">
    <source>
        <dbReference type="PROSITE-ProRule" id="PRU00050"/>
    </source>
</evidence>
<comment type="function">
    <text evidence="3">Involved in chemotaxis. Part of a chemotaxis signal transduction system that modulates chemotaxis in response to various stimuli. Catalyzes the demethylation of specific methylglutamate residues introduced into the chemoreceptors (methyl-accepting chemotaxis proteins or MCP) by CheR. Also mediates the irreversible deamidation of specific glutamine residues to glutamic acid.</text>
</comment>
<dbReference type="HAMAP" id="MF_00099">
    <property type="entry name" value="CheB_chemtxs"/>
    <property type="match status" value="1"/>
</dbReference>
<dbReference type="GO" id="GO:0000156">
    <property type="term" value="F:phosphorelay response regulator activity"/>
    <property type="evidence" value="ECO:0007669"/>
    <property type="project" value="InterPro"/>
</dbReference>
<keyword evidence="1 3" id="KW-0378">Hydrolase</keyword>
<dbReference type="Gene3D" id="3.40.50.180">
    <property type="entry name" value="Methylesterase CheB, C-terminal domain"/>
    <property type="match status" value="1"/>
</dbReference>
<feature type="active site" evidence="3 4">
    <location>
        <position position="177"/>
    </location>
</feature>
<dbReference type="InterPro" id="IPR011006">
    <property type="entry name" value="CheY-like_superfamily"/>
</dbReference>
<keyword evidence="9" id="KW-1185">Reference proteome</keyword>
<dbReference type="EMBL" id="VTOW01000005">
    <property type="protein sequence ID" value="NKE73079.1"/>
    <property type="molecule type" value="Genomic_DNA"/>
</dbReference>
<feature type="active site" evidence="3 4">
    <location>
        <position position="300"/>
    </location>
</feature>
<dbReference type="Gene3D" id="3.40.50.2300">
    <property type="match status" value="1"/>
</dbReference>
<evidence type="ECO:0000259" key="7">
    <source>
        <dbReference type="PROSITE" id="PS50122"/>
    </source>
</evidence>
<dbReference type="GO" id="GO:0005737">
    <property type="term" value="C:cytoplasm"/>
    <property type="evidence" value="ECO:0007669"/>
    <property type="project" value="UniProtKB-SubCell"/>
</dbReference>
<dbReference type="RefSeq" id="WP_168063232.1">
    <property type="nucleotide sequence ID" value="NZ_VTOW01000005.1"/>
</dbReference>
<protein>
    <recommendedName>
        <fullName evidence="3">Protein-glutamate methylesterase/protein-glutamine glutaminase</fullName>
        <ecNumber evidence="3">3.1.1.61</ecNumber>
        <ecNumber evidence="3">3.5.1.44</ecNumber>
    </recommendedName>
</protein>
<dbReference type="NCBIfam" id="NF001965">
    <property type="entry name" value="PRK00742.1"/>
    <property type="match status" value="1"/>
</dbReference>
<dbReference type="Pfam" id="PF01339">
    <property type="entry name" value="CheB_methylest"/>
    <property type="match status" value="1"/>
</dbReference>
<feature type="modified residue" description="4-aspartylphosphate" evidence="3 5">
    <location>
        <position position="57"/>
    </location>
</feature>
<evidence type="ECO:0000256" key="5">
    <source>
        <dbReference type="PROSITE-ProRule" id="PRU00169"/>
    </source>
</evidence>
<dbReference type="GO" id="GO:0008984">
    <property type="term" value="F:protein-glutamate methylesterase activity"/>
    <property type="evidence" value="ECO:0007669"/>
    <property type="project" value="UniProtKB-UniRule"/>
</dbReference>
<feature type="domain" description="CheB-type methylesterase" evidence="7">
    <location>
        <begin position="166"/>
        <end position="358"/>
    </location>
</feature>
<name>A0A7X6DTJ5_9BACT</name>
<keyword evidence="3 4" id="KW-0145">Chemotaxis</keyword>
<dbReference type="CDD" id="cd16432">
    <property type="entry name" value="CheB_Rec"/>
    <property type="match status" value="1"/>
</dbReference>
<dbReference type="SUPFAM" id="SSF52172">
    <property type="entry name" value="CheY-like"/>
    <property type="match status" value="1"/>
</dbReference>
<dbReference type="SUPFAM" id="SSF52738">
    <property type="entry name" value="Methylesterase CheB, C-terminal domain"/>
    <property type="match status" value="1"/>
</dbReference>
<keyword evidence="3" id="KW-0963">Cytoplasm</keyword>
<comment type="domain">
    <text evidence="3">Contains a C-terminal catalytic domain, and an N-terminal region which modulates catalytic activity.</text>
</comment>
<dbReference type="PANTHER" id="PTHR42872:SF3">
    <property type="entry name" value="PROTEIN-GLUTAMATE METHYLESTERASE_PROTEIN-GLUTAMINE GLUTAMINASE 1"/>
    <property type="match status" value="1"/>
</dbReference>
<reference evidence="8 9" key="1">
    <citation type="journal article" date="2020" name="Nature">
        <title>Bacterial chemolithoautotrophy via manganese oxidation.</title>
        <authorList>
            <person name="Yu H."/>
            <person name="Leadbetter J.R."/>
        </authorList>
    </citation>
    <scope>NUCLEOTIDE SEQUENCE [LARGE SCALE GENOMIC DNA]</scope>
    <source>
        <strain evidence="8 9">Mn-1</strain>
    </source>
</reference>
<evidence type="ECO:0000256" key="3">
    <source>
        <dbReference type="HAMAP-Rule" id="MF_00099"/>
    </source>
</evidence>
<dbReference type="AlphaFoldDB" id="A0A7X6DTJ5"/>
<evidence type="ECO:0000313" key="9">
    <source>
        <dbReference type="Proteomes" id="UP000534783"/>
    </source>
</evidence>
<dbReference type="EC" id="3.5.1.44" evidence="3"/>
<gene>
    <name evidence="3" type="primary">cheB</name>
    <name evidence="8" type="ORF">MNODULE_20190</name>
</gene>
<dbReference type="CDD" id="cd17541">
    <property type="entry name" value="REC_CheB-like"/>
    <property type="match status" value="1"/>
</dbReference>
<comment type="subcellular location">
    <subcellularLocation>
        <location evidence="3">Cytoplasm</location>
    </subcellularLocation>
</comment>
<evidence type="ECO:0000313" key="8">
    <source>
        <dbReference type="EMBL" id="NKE73079.1"/>
    </source>
</evidence>
<accession>A0A7X6DTJ5</accession>
<comment type="similarity">
    <text evidence="3">Belongs to the CheB family.</text>
</comment>
<evidence type="ECO:0000256" key="2">
    <source>
        <dbReference type="ARBA" id="ARBA00048267"/>
    </source>
</evidence>
<organism evidence="8 9">
    <name type="scientific">Candidatus Manganitrophus noduliformans</name>
    <dbReference type="NCBI Taxonomy" id="2606439"/>
    <lineage>
        <taxon>Bacteria</taxon>
        <taxon>Pseudomonadati</taxon>
        <taxon>Nitrospirota</taxon>
        <taxon>Nitrospiria</taxon>
        <taxon>Candidatus Troglogloeales</taxon>
        <taxon>Candidatus Manganitrophaceae</taxon>
        <taxon>Candidatus Manganitrophus</taxon>
    </lineage>
</organism>
<dbReference type="InterPro" id="IPR001789">
    <property type="entry name" value="Sig_transdc_resp-reg_receiver"/>
</dbReference>
<sequence length="361" mass="39447">MFEPIRVMIIDDSSVVRRAVTEALSHDPDISIVGTASNGKIALQRIVQWSPEVLILDLEMPEADGFELLRALRVDFPKIRTIMFSSATQRGAVQTIEALSLGASDYVAKPTTTHPGGYSEAVRQVAAELIPKIKQFRPHPAWTKPLQRGAKPVEELTVERALKSAPQTIRIVAIGVSTGGPAALSKLIPELSKDFPVPIVIVQHMPPVFTRMLAERLQQGGAMKVVEGREGMILEPGTAYIAPGNYHMAVRQKEERVFLALNQEPPVNYCRPSVDVLFRSVADVYGEETLGIIMTGMGQDGLNGIRAMKSKGAIIFAQDQASSVVWGMPSFVVREGLADCVLPLDEMRGAIEDCVMKGIRR</sequence>
<comment type="catalytic activity">
    <reaction evidence="3">
        <text>L-glutaminyl-[protein] + H2O = L-glutamyl-[protein] + NH4(+)</text>
        <dbReference type="Rhea" id="RHEA:16441"/>
        <dbReference type="Rhea" id="RHEA-COMP:10207"/>
        <dbReference type="Rhea" id="RHEA-COMP:10208"/>
        <dbReference type="ChEBI" id="CHEBI:15377"/>
        <dbReference type="ChEBI" id="CHEBI:28938"/>
        <dbReference type="ChEBI" id="CHEBI:29973"/>
        <dbReference type="ChEBI" id="CHEBI:30011"/>
        <dbReference type="EC" id="3.5.1.44"/>
    </reaction>
</comment>
<dbReference type="GO" id="GO:0006935">
    <property type="term" value="P:chemotaxis"/>
    <property type="evidence" value="ECO:0007669"/>
    <property type="project" value="UniProtKB-UniRule"/>
</dbReference>
<dbReference type="Proteomes" id="UP000534783">
    <property type="component" value="Unassembled WGS sequence"/>
</dbReference>
<dbReference type="InterPro" id="IPR000673">
    <property type="entry name" value="Sig_transdc_resp-reg_Me-estase"/>
</dbReference>
<feature type="active site" evidence="3 4">
    <location>
        <position position="204"/>
    </location>
</feature>
<evidence type="ECO:0000259" key="6">
    <source>
        <dbReference type="PROSITE" id="PS50110"/>
    </source>
</evidence>
<comment type="caution">
    <text evidence="8">The sequence shown here is derived from an EMBL/GenBank/DDBJ whole genome shotgun (WGS) entry which is preliminary data.</text>
</comment>
<dbReference type="PROSITE" id="PS50122">
    <property type="entry name" value="CHEB"/>
    <property type="match status" value="1"/>
</dbReference>
<dbReference type="PROSITE" id="PS50110">
    <property type="entry name" value="RESPONSE_REGULATORY"/>
    <property type="match status" value="1"/>
</dbReference>
<comment type="catalytic activity">
    <reaction evidence="2 3">
        <text>[protein]-L-glutamate 5-O-methyl ester + H2O = L-glutamyl-[protein] + methanol + H(+)</text>
        <dbReference type="Rhea" id="RHEA:23236"/>
        <dbReference type="Rhea" id="RHEA-COMP:10208"/>
        <dbReference type="Rhea" id="RHEA-COMP:10311"/>
        <dbReference type="ChEBI" id="CHEBI:15377"/>
        <dbReference type="ChEBI" id="CHEBI:15378"/>
        <dbReference type="ChEBI" id="CHEBI:17790"/>
        <dbReference type="ChEBI" id="CHEBI:29973"/>
        <dbReference type="ChEBI" id="CHEBI:82795"/>
        <dbReference type="EC" id="3.1.1.61"/>
    </reaction>
</comment>
<dbReference type="Pfam" id="PF00072">
    <property type="entry name" value="Response_reg"/>
    <property type="match status" value="1"/>
</dbReference>
<dbReference type="SMART" id="SM00448">
    <property type="entry name" value="REC"/>
    <property type="match status" value="1"/>
</dbReference>
<feature type="domain" description="Response regulatory" evidence="6">
    <location>
        <begin position="6"/>
        <end position="124"/>
    </location>
</feature>
<dbReference type="PANTHER" id="PTHR42872">
    <property type="entry name" value="PROTEIN-GLUTAMATE METHYLESTERASE/PROTEIN-GLUTAMINE GLUTAMINASE"/>
    <property type="match status" value="1"/>
</dbReference>
<dbReference type="PIRSF" id="PIRSF000876">
    <property type="entry name" value="RR_chemtxs_CheB"/>
    <property type="match status" value="1"/>
</dbReference>
<evidence type="ECO:0000256" key="1">
    <source>
        <dbReference type="ARBA" id="ARBA00022801"/>
    </source>
</evidence>
<dbReference type="InterPro" id="IPR008248">
    <property type="entry name" value="CheB-like"/>
</dbReference>
<proteinExistence type="inferred from homology"/>
<dbReference type="GO" id="GO:0050568">
    <property type="term" value="F:protein-glutamine glutaminase activity"/>
    <property type="evidence" value="ECO:0007669"/>
    <property type="project" value="UniProtKB-UniRule"/>
</dbReference>